<feature type="transmembrane region" description="Helical" evidence="9">
    <location>
        <begin position="288"/>
        <end position="311"/>
    </location>
</feature>
<evidence type="ECO:0000259" key="10">
    <source>
        <dbReference type="PROSITE" id="PS50850"/>
    </source>
</evidence>
<accession>A0ABU6CM17</accession>
<evidence type="ECO:0000313" key="12">
    <source>
        <dbReference type="Proteomes" id="UP001352223"/>
    </source>
</evidence>
<evidence type="ECO:0000313" key="11">
    <source>
        <dbReference type="EMBL" id="MEB3965102.1"/>
    </source>
</evidence>
<proteinExistence type="predicted"/>
<dbReference type="PANTHER" id="PTHR42718:SF46">
    <property type="entry name" value="BLR6921 PROTEIN"/>
    <property type="match status" value="1"/>
</dbReference>
<keyword evidence="12" id="KW-1185">Reference proteome</keyword>
<evidence type="ECO:0000256" key="5">
    <source>
        <dbReference type="ARBA" id="ARBA00022989"/>
    </source>
</evidence>
<dbReference type="Gene3D" id="1.20.1720.10">
    <property type="entry name" value="Multidrug resistance protein D"/>
    <property type="match status" value="1"/>
</dbReference>
<name>A0ABU6CM17_9ACTN</name>
<feature type="transmembrane region" description="Helical" evidence="9">
    <location>
        <begin position="352"/>
        <end position="368"/>
    </location>
</feature>
<feature type="transmembrane region" description="Helical" evidence="9">
    <location>
        <begin position="380"/>
        <end position="403"/>
    </location>
</feature>
<evidence type="ECO:0000256" key="1">
    <source>
        <dbReference type="ARBA" id="ARBA00004651"/>
    </source>
</evidence>
<keyword evidence="5 9" id="KW-1133">Transmembrane helix</keyword>
<dbReference type="Gene3D" id="1.20.1250.20">
    <property type="entry name" value="MFS general substrate transporter like domains"/>
    <property type="match status" value="1"/>
</dbReference>
<dbReference type="Pfam" id="PF07690">
    <property type="entry name" value="MFS_1"/>
    <property type="match status" value="1"/>
</dbReference>
<keyword evidence="3" id="KW-1003">Cell membrane</keyword>
<feature type="transmembrane region" description="Helical" evidence="9">
    <location>
        <begin position="424"/>
        <end position="441"/>
    </location>
</feature>
<keyword evidence="6 9" id="KW-0472">Membrane</keyword>
<keyword evidence="7" id="KW-0046">Antibiotic resistance</keyword>
<evidence type="ECO:0000256" key="2">
    <source>
        <dbReference type="ARBA" id="ARBA00022448"/>
    </source>
</evidence>
<keyword evidence="2" id="KW-0813">Transport</keyword>
<dbReference type="Proteomes" id="UP001352223">
    <property type="component" value="Unassembled WGS sequence"/>
</dbReference>
<dbReference type="PANTHER" id="PTHR42718">
    <property type="entry name" value="MAJOR FACILITATOR SUPERFAMILY MULTIDRUG TRANSPORTER MFSC"/>
    <property type="match status" value="1"/>
</dbReference>
<evidence type="ECO:0000256" key="8">
    <source>
        <dbReference type="SAM" id="MobiDB-lite"/>
    </source>
</evidence>
<feature type="transmembrane region" description="Helical" evidence="9">
    <location>
        <begin position="317"/>
        <end position="340"/>
    </location>
</feature>
<evidence type="ECO:0000256" key="3">
    <source>
        <dbReference type="ARBA" id="ARBA00022475"/>
    </source>
</evidence>
<dbReference type="InterPro" id="IPR036259">
    <property type="entry name" value="MFS_trans_sf"/>
</dbReference>
<feature type="transmembrane region" description="Helical" evidence="9">
    <location>
        <begin position="64"/>
        <end position="87"/>
    </location>
</feature>
<feature type="region of interest" description="Disordered" evidence="8">
    <location>
        <begin position="1"/>
        <end position="20"/>
    </location>
</feature>
<dbReference type="CDD" id="cd17321">
    <property type="entry name" value="MFS_MMR_MDR_like"/>
    <property type="match status" value="1"/>
</dbReference>
<feature type="transmembrane region" description="Helical" evidence="9">
    <location>
        <begin position="99"/>
        <end position="118"/>
    </location>
</feature>
<feature type="transmembrane region" description="Helical" evidence="9">
    <location>
        <begin position="220"/>
        <end position="238"/>
    </location>
</feature>
<dbReference type="SUPFAM" id="SSF103473">
    <property type="entry name" value="MFS general substrate transporter"/>
    <property type="match status" value="2"/>
</dbReference>
<keyword evidence="4 9" id="KW-0812">Transmembrane</keyword>
<evidence type="ECO:0000256" key="7">
    <source>
        <dbReference type="ARBA" id="ARBA00023251"/>
    </source>
</evidence>
<dbReference type="PROSITE" id="PS50850">
    <property type="entry name" value="MFS"/>
    <property type="match status" value="1"/>
</dbReference>
<organism evidence="11 12">
    <name type="scientific">Streptomyces kunmingensis</name>
    <dbReference type="NCBI Taxonomy" id="68225"/>
    <lineage>
        <taxon>Bacteria</taxon>
        <taxon>Bacillati</taxon>
        <taxon>Actinomycetota</taxon>
        <taxon>Actinomycetes</taxon>
        <taxon>Kitasatosporales</taxon>
        <taxon>Streptomycetaceae</taxon>
        <taxon>Streptomyces</taxon>
    </lineage>
</organism>
<evidence type="ECO:0000256" key="4">
    <source>
        <dbReference type="ARBA" id="ARBA00022692"/>
    </source>
</evidence>
<gene>
    <name evidence="11" type="ORF">OKJ48_33480</name>
</gene>
<comment type="caution">
    <text evidence="11">The sequence shown here is derived from an EMBL/GenBank/DDBJ whole genome shotgun (WGS) entry which is preliminary data.</text>
</comment>
<feature type="transmembrane region" description="Helical" evidence="9">
    <location>
        <begin position="453"/>
        <end position="473"/>
    </location>
</feature>
<sequence>MPVHEELSTGTEPAPLPSAAARRAEVPPHAVLAVAAVLTAQLMLQLDAQVVTVALPQVQTALGFSAAGLSWVPNAYALAFGGLMLLGGRLGDTFGRVRVFNAGTALFAAASLAAGLAPNASTMIIARVAQGVGAAIAAPSVLSLLTSMAKDEAARRRSLAMFTAASAVGSSFGLILGGALTAFASWRWGLLINVPVGIAVVAVVHRLVRESAPVRGRVDIAGAVTATLGSLLLVYGFIHAAEAGWATVQTVLAFVLAVVLLVAFVLIERRAAHPLLDLTLLRHTGRATALVVMGLIVGVHFSLLFILVQYLQRSLGMGALTAGLAFLPLTGTILTVTQFVPTFIRRVGPAKPLVAGSLFVAVSFIWFAQLDSGSTYAGGVLAPLFLHSVGAALVFTPATVMIMDGLPPEHTGSMSGFLQMVQQVSGSLGIAVIVAVYVGAGESGQVASGIAPAFYLAGAISALAVLTALIALVRRRSPRPSTTSP</sequence>
<dbReference type="InterPro" id="IPR011701">
    <property type="entry name" value="MFS"/>
</dbReference>
<dbReference type="InterPro" id="IPR020846">
    <property type="entry name" value="MFS_dom"/>
</dbReference>
<feature type="transmembrane region" description="Helical" evidence="9">
    <location>
        <begin position="159"/>
        <end position="184"/>
    </location>
</feature>
<evidence type="ECO:0000256" key="6">
    <source>
        <dbReference type="ARBA" id="ARBA00023136"/>
    </source>
</evidence>
<dbReference type="RefSeq" id="WP_324773056.1">
    <property type="nucleotide sequence ID" value="NZ_BAAATS010000032.1"/>
</dbReference>
<feature type="transmembrane region" description="Helical" evidence="9">
    <location>
        <begin position="190"/>
        <end position="208"/>
    </location>
</feature>
<comment type="subcellular location">
    <subcellularLocation>
        <location evidence="1">Cell membrane</location>
        <topology evidence="1">Multi-pass membrane protein</topology>
    </subcellularLocation>
</comment>
<reference evidence="11 12" key="1">
    <citation type="submission" date="2022-10" db="EMBL/GenBank/DDBJ databases">
        <authorList>
            <person name="Xie J."/>
            <person name="Shen N."/>
        </authorList>
    </citation>
    <scope>NUCLEOTIDE SEQUENCE [LARGE SCALE GENOMIC DNA]</scope>
    <source>
        <strain evidence="11 12">DSM 41681</strain>
    </source>
</reference>
<protein>
    <submittedName>
        <fullName evidence="11">MFS transporter</fullName>
    </submittedName>
</protein>
<dbReference type="EMBL" id="JAOZYB010000323">
    <property type="protein sequence ID" value="MEB3965102.1"/>
    <property type="molecule type" value="Genomic_DNA"/>
</dbReference>
<feature type="transmembrane region" description="Helical" evidence="9">
    <location>
        <begin position="244"/>
        <end position="267"/>
    </location>
</feature>
<feature type="domain" description="Major facilitator superfamily (MFS) profile" evidence="10">
    <location>
        <begin position="33"/>
        <end position="476"/>
    </location>
</feature>
<feature type="transmembrane region" description="Helical" evidence="9">
    <location>
        <begin position="124"/>
        <end position="147"/>
    </location>
</feature>
<evidence type="ECO:0000256" key="9">
    <source>
        <dbReference type="SAM" id="Phobius"/>
    </source>
</evidence>